<feature type="transmembrane region" description="Helical" evidence="1">
    <location>
        <begin position="21"/>
        <end position="39"/>
    </location>
</feature>
<dbReference type="Proteomes" id="UP000509414">
    <property type="component" value="Chromosome"/>
</dbReference>
<accession>A0A7H9CHE9</accession>
<keyword evidence="1" id="KW-1133">Transmembrane helix</keyword>
<keyword evidence="1" id="KW-0812">Transmembrane</keyword>
<reference evidence="2 3" key="1">
    <citation type="submission" date="2020-02" db="EMBL/GenBank/DDBJ databases">
        <title>Complete genome sequence of the novel Campylobacter species Candidatus Campylobacter infans.</title>
        <authorList>
            <person name="Duim B."/>
            <person name="Zomer A."/>
            <person name="van der Graaf L."/>
            <person name="Wagenaar J."/>
        </authorList>
    </citation>
    <scope>NUCLEOTIDE SEQUENCE [LARGE SCALE GENOMIC DNA]</scope>
    <source>
        <strain evidence="2 3">19S00001</strain>
    </source>
</reference>
<name>A0A7H9CHE9_9BACT</name>
<dbReference type="AlphaFoldDB" id="A0A7H9CHE9"/>
<evidence type="ECO:0000313" key="3">
    <source>
        <dbReference type="Proteomes" id="UP000509414"/>
    </source>
</evidence>
<feature type="transmembrane region" description="Helical" evidence="1">
    <location>
        <begin position="59"/>
        <end position="76"/>
    </location>
</feature>
<proteinExistence type="predicted"/>
<dbReference type="RefSeq" id="WP_179974762.1">
    <property type="nucleotide sequence ID" value="NZ_CP049075.1"/>
</dbReference>
<evidence type="ECO:0000256" key="1">
    <source>
        <dbReference type="SAM" id="Phobius"/>
    </source>
</evidence>
<dbReference type="KEGG" id="cinf:CINF_1057"/>
<keyword evidence="3" id="KW-1185">Reference proteome</keyword>
<sequence length="77" mass="8848">MEQINTNKEHSLFSIKNYSDKMLLLAIIIIAVELIVKIFLTTTAEQRAVEVGSFRDNNLLAATYGVLFYHYLSFYIS</sequence>
<protein>
    <submittedName>
        <fullName evidence="2">Uncharacterized protein</fullName>
    </submittedName>
</protein>
<gene>
    <name evidence="2" type="ORF">CINF_1057</name>
</gene>
<keyword evidence="1" id="KW-0472">Membrane</keyword>
<evidence type="ECO:0000313" key="2">
    <source>
        <dbReference type="EMBL" id="QLI05557.1"/>
    </source>
</evidence>
<dbReference type="EMBL" id="CP049075">
    <property type="protein sequence ID" value="QLI05557.1"/>
    <property type="molecule type" value="Genomic_DNA"/>
</dbReference>
<organism evidence="2 3">
    <name type="scientific">Candidatus Campylobacter infans</name>
    <dbReference type="NCBI Taxonomy" id="2561898"/>
    <lineage>
        <taxon>Bacteria</taxon>
        <taxon>Pseudomonadati</taxon>
        <taxon>Campylobacterota</taxon>
        <taxon>Epsilonproteobacteria</taxon>
        <taxon>Campylobacterales</taxon>
        <taxon>Campylobacteraceae</taxon>
        <taxon>Campylobacter</taxon>
    </lineage>
</organism>